<accession>A0ABR8K9H5</accession>
<gene>
    <name evidence="1" type="ORF">H6H03_19995</name>
</gene>
<evidence type="ECO:0000313" key="2">
    <source>
        <dbReference type="Proteomes" id="UP000637383"/>
    </source>
</evidence>
<reference evidence="1 2" key="1">
    <citation type="journal article" date="2020" name="ISME J.">
        <title>Comparative genomics reveals insights into cyanobacterial evolution and habitat adaptation.</title>
        <authorList>
            <person name="Chen M.Y."/>
            <person name="Teng W.K."/>
            <person name="Zhao L."/>
            <person name="Hu C.X."/>
            <person name="Zhou Y.K."/>
            <person name="Han B.P."/>
            <person name="Song L.R."/>
            <person name="Shu W.S."/>
        </authorList>
    </citation>
    <scope>NUCLEOTIDE SEQUENCE [LARGE SCALE GENOMIC DNA]</scope>
    <source>
        <strain evidence="1 2">FACHB-159</strain>
    </source>
</reference>
<comment type="caution">
    <text evidence="1">The sequence shown here is derived from an EMBL/GenBank/DDBJ whole genome shotgun (WGS) entry which is preliminary data.</text>
</comment>
<evidence type="ECO:0000313" key="1">
    <source>
        <dbReference type="EMBL" id="MBD2736145.1"/>
    </source>
</evidence>
<sequence length="63" mass="7025">MGNGALGMGKWGDEGVGGKRIYASHPLTLPDFQCPILLYERLRQRLRSVQVPHAQIKPNINLL</sequence>
<name>A0ABR8K9H5_9NOSO</name>
<keyword evidence="2" id="KW-1185">Reference proteome</keyword>
<dbReference type="EMBL" id="JACJTU010000019">
    <property type="protein sequence ID" value="MBD2736145.1"/>
    <property type="molecule type" value="Genomic_DNA"/>
</dbReference>
<organism evidence="1 2">
    <name type="scientific">Nostoc paludosum FACHB-159</name>
    <dbReference type="NCBI Taxonomy" id="2692908"/>
    <lineage>
        <taxon>Bacteria</taxon>
        <taxon>Bacillati</taxon>
        <taxon>Cyanobacteriota</taxon>
        <taxon>Cyanophyceae</taxon>
        <taxon>Nostocales</taxon>
        <taxon>Nostocaceae</taxon>
        <taxon>Nostoc</taxon>
    </lineage>
</organism>
<dbReference type="Proteomes" id="UP000637383">
    <property type="component" value="Unassembled WGS sequence"/>
</dbReference>
<protein>
    <submittedName>
        <fullName evidence="1">Uncharacterized protein</fullName>
    </submittedName>
</protein>
<proteinExistence type="predicted"/>
<dbReference type="RefSeq" id="WP_190956794.1">
    <property type="nucleotide sequence ID" value="NZ_JACJTU010000019.1"/>
</dbReference>